<name>A0A2S4PIM2_9PEZI</name>
<dbReference type="Proteomes" id="UP000237438">
    <property type="component" value="Unassembled WGS sequence"/>
</dbReference>
<feature type="compositionally biased region" description="Low complexity" evidence="1">
    <location>
        <begin position="1"/>
        <end position="15"/>
    </location>
</feature>
<feature type="compositionally biased region" description="Polar residues" evidence="1">
    <location>
        <begin position="20"/>
        <end position="31"/>
    </location>
</feature>
<protein>
    <submittedName>
        <fullName evidence="2">Uncharacterized protein</fullName>
    </submittedName>
</protein>
<feature type="non-terminal residue" evidence="2">
    <location>
        <position position="130"/>
    </location>
</feature>
<feature type="region of interest" description="Disordered" evidence="1">
    <location>
        <begin position="1"/>
        <end position="31"/>
    </location>
</feature>
<evidence type="ECO:0000256" key="1">
    <source>
        <dbReference type="SAM" id="MobiDB-lite"/>
    </source>
</evidence>
<dbReference type="OrthoDB" id="5227681at2759"/>
<evidence type="ECO:0000313" key="2">
    <source>
        <dbReference type="EMBL" id="POS81874.1"/>
    </source>
</evidence>
<proteinExistence type="predicted"/>
<dbReference type="STRING" id="225359.A0A2S4PIM2"/>
<comment type="caution">
    <text evidence="2">The sequence shown here is derived from an EMBL/GenBank/DDBJ whole genome shotgun (WGS) entry which is preliminary data.</text>
</comment>
<reference evidence="2 3" key="1">
    <citation type="submission" date="2017-10" db="EMBL/GenBank/DDBJ databases">
        <title>Development of genomic resources for the powdery mildew, Erysiphe pulchra.</title>
        <authorList>
            <person name="Wadl P.A."/>
            <person name="Mack B.M."/>
            <person name="Moore G."/>
            <person name="Beltz S.B."/>
        </authorList>
    </citation>
    <scope>NUCLEOTIDE SEQUENCE [LARGE SCALE GENOMIC DNA]</scope>
    <source>
        <strain evidence="2">Cflorida</strain>
    </source>
</reference>
<organism evidence="2 3">
    <name type="scientific">Erysiphe pulchra</name>
    <dbReference type="NCBI Taxonomy" id="225359"/>
    <lineage>
        <taxon>Eukaryota</taxon>
        <taxon>Fungi</taxon>
        <taxon>Dikarya</taxon>
        <taxon>Ascomycota</taxon>
        <taxon>Pezizomycotina</taxon>
        <taxon>Leotiomycetes</taxon>
        <taxon>Erysiphales</taxon>
        <taxon>Erysiphaceae</taxon>
        <taxon>Erysiphe</taxon>
    </lineage>
</organism>
<accession>A0A2S4PIM2</accession>
<keyword evidence="3" id="KW-1185">Reference proteome</keyword>
<dbReference type="AlphaFoldDB" id="A0A2S4PIM2"/>
<gene>
    <name evidence="2" type="ORF">EPUL_006320</name>
</gene>
<sequence length="130" mass="14301">STTPPQQDGQQQRGQLPTGFASTGSNPHTQSFEEIYGVPENFLEIEVGSIAVPTAWASTPSDTPADRFSFQSLHNLFDSPIDQHSRFQTAPLRSPPAILRLRGVPRPSRARECASLNSYAAWQSLPEPIR</sequence>
<evidence type="ECO:0000313" key="3">
    <source>
        <dbReference type="Proteomes" id="UP000237438"/>
    </source>
</evidence>
<dbReference type="EMBL" id="PEDP01006528">
    <property type="protein sequence ID" value="POS81874.1"/>
    <property type="molecule type" value="Genomic_DNA"/>
</dbReference>
<feature type="non-terminal residue" evidence="2">
    <location>
        <position position="1"/>
    </location>
</feature>